<dbReference type="OrthoDB" id="3365698at2759"/>
<organism evidence="2 3">
    <name type="scientific">Tetrapyrgos nigripes</name>
    <dbReference type="NCBI Taxonomy" id="182062"/>
    <lineage>
        <taxon>Eukaryota</taxon>
        <taxon>Fungi</taxon>
        <taxon>Dikarya</taxon>
        <taxon>Basidiomycota</taxon>
        <taxon>Agaricomycotina</taxon>
        <taxon>Agaricomycetes</taxon>
        <taxon>Agaricomycetidae</taxon>
        <taxon>Agaricales</taxon>
        <taxon>Marasmiineae</taxon>
        <taxon>Marasmiaceae</taxon>
        <taxon>Tetrapyrgos</taxon>
    </lineage>
</organism>
<evidence type="ECO:0000256" key="1">
    <source>
        <dbReference type="SAM" id="Coils"/>
    </source>
</evidence>
<keyword evidence="1" id="KW-0175">Coiled coil</keyword>
<dbReference type="InterPro" id="IPR032675">
    <property type="entry name" value="LRR_dom_sf"/>
</dbReference>
<gene>
    <name evidence="2" type="ORF">D9758_010363</name>
</gene>
<dbReference type="Proteomes" id="UP000559256">
    <property type="component" value="Unassembled WGS sequence"/>
</dbReference>
<accession>A0A8H5FVZ8</accession>
<evidence type="ECO:0000313" key="2">
    <source>
        <dbReference type="EMBL" id="KAF5350803.1"/>
    </source>
</evidence>
<name>A0A8H5FVZ8_9AGAR</name>
<dbReference type="Gene3D" id="3.80.10.10">
    <property type="entry name" value="Ribonuclease Inhibitor"/>
    <property type="match status" value="1"/>
</dbReference>
<proteinExistence type="predicted"/>
<dbReference type="SUPFAM" id="SSF52047">
    <property type="entry name" value="RNI-like"/>
    <property type="match status" value="1"/>
</dbReference>
<protein>
    <recommendedName>
        <fullName evidence="4">F-box domain-containing protein</fullName>
    </recommendedName>
</protein>
<feature type="coiled-coil region" evidence="1">
    <location>
        <begin position="58"/>
        <end position="99"/>
    </location>
</feature>
<sequence length="570" mass="64097">MQENHGILSPKNAKTTQLCFKCRNKTVPQTALSETVAKYLAAADSLVGSNDPPLGNDLDAMRASLTDAEIRIQEIERQLKILEEQKEILEKEKGSLSNYTTVQKTVLNPIRRAPVEVLADIFTICVKNATSDAYENALKIQSVRWVLSHVCTRWRAISLTTASLWTNIELELNENNAAFSPRAFLLGLHIQRSKHLPLEIGLYSYIPQVPQSHYLLTMLLPTASRWETLHTDMKPECLQGCLAPMGPFISSIRHFYTYHGVAVNPNPVQGTTTTAQANGNANDQSDPVVCDAFHQSSLLHDIILREDICRFKFSAERIHTLVLINTFYAISDVLSALRSMVQLQEFTLSRHALFLGQDDEETYYPPLHLPDLRVLTLADDKFLQLGDGDEDQDLVVSRFLDVLVLPSLDAIDDEHTNSADTQNFVAFLSLFERSKCHLKSFSTSTTISEDGFICLVRDNPSLVSLDLRGMDEMRNQPITELVYRPDQAGSDWQCLLPALESLELHGNMSFDATVFVDMVESRLKGYREGAQLARITEVTLKWSGDSPDDEAAFDRFNDAFFVGFRFTAKE</sequence>
<evidence type="ECO:0000313" key="3">
    <source>
        <dbReference type="Proteomes" id="UP000559256"/>
    </source>
</evidence>
<keyword evidence="3" id="KW-1185">Reference proteome</keyword>
<dbReference type="AlphaFoldDB" id="A0A8H5FVZ8"/>
<reference evidence="2 3" key="1">
    <citation type="journal article" date="2020" name="ISME J.">
        <title>Uncovering the hidden diversity of litter-decomposition mechanisms in mushroom-forming fungi.</title>
        <authorList>
            <person name="Floudas D."/>
            <person name="Bentzer J."/>
            <person name="Ahren D."/>
            <person name="Johansson T."/>
            <person name="Persson P."/>
            <person name="Tunlid A."/>
        </authorList>
    </citation>
    <scope>NUCLEOTIDE SEQUENCE [LARGE SCALE GENOMIC DNA]</scope>
    <source>
        <strain evidence="2 3">CBS 291.85</strain>
    </source>
</reference>
<comment type="caution">
    <text evidence="2">The sequence shown here is derived from an EMBL/GenBank/DDBJ whole genome shotgun (WGS) entry which is preliminary data.</text>
</comment>
<evidence type="ECO:0008006" key="4">
    <source>
        <dbReference type="Google" id="ProtNLM"/>
    </source>
</evidence>
<dbReference type="EMBL" id="JAACJM010000073">
    <property type="protein sequence ID" value="KAF5350803.1"/>
    <property type="molecule type" value="Genomic_DNA"/>
</dbReference>